<dbReference type="InParanoid" id="E3MYW9"/>
<evidence type="ECO:0000313" key="1">
    <source>
        <dbReference type="EMBL" id="EFP12193.1"/>
    </source>
</evidence>
<evidence type="ECO:0008006" key="3">
    <source>
        <dbReference type="Google" id="ProtNLM"/>
    </source>
</evidence>
<reference evidence="1" key="1">
    <citation type="submission" date="2007-07" db="EMBL/GenBank/DDBJ databases">
        <title>PCAP assembly of the Caenorhabditis remanei genome.</title>
        <authorList>
            <consortium name="The Caenorhabditis remanei Sequencing Consortium"/>
            <person name="Wilson R.K."/>
        </authorList>
    </citation>
    <scope>NUCLEOTIDE SEQUENCE [LARGE SCALE GENOMIC DNA]</scope>
    <source>
        <strain evidence="1">PB4641</strain>
    </source>
</reference>
<dbReference type="EMBL" id="DS268498">
    <property type="protein sequence ID" value="EFP12193.1"/>
    <property type="molecule type" value="Genomic_DNA"/>
</dbReference>
<protein>
    <recommendedName>
        <fullName evidence="3">F-box associated domain-containing protein</fullName>
    </recommendedName>
</protein>
<dbReference type="AlphaFoldDB" id="E3MYW9"/>
<dbReference type="HOGENOM" id="CLU_1620584_0_0_1"/>
<evidence type="ECO:0000313" key="2">
    <source>
        <dbReference type="Proteomes" id="UP000008281"/>
    </source>
</evidence>
<gene>
    <name evidence="1" type="ORF">CRE_04241</name>
</gene>
<sequence>MLSHLAIVFNPTISIDFEEICIQEFVMEVMNHVKQLNIVTKSVELSCAALSPENYKYILDECKNVPRLWLLCEVSPDFEYRAGPDFKVDDFFVRDSHWIHLEGFSNCKTVYIHQKPDYINLEGLRALIRKWIESECQLEHFTVSSIRSTFDSKLEELELRITMA</sequence>
<proteinExistence type="predicted"/>
<accession>E3MYW9</accession>
<dbReference type="Proteomes" id="UP000008281">
    <property type="component" value="Unassembled WGS sequence"/>
</dbReference>
<organism evidence="2">
    <name type="scientific">Caenorhabditis remanei</name>
    <name type="common">Caenorhabditis vulgaris</name>
    <dbReference type="NCBI Taxonomy" id="31234"/>
    <lineage>
        <taxon>Eukaryota</taxon>
        <taxon>Metazoa</taxon>
        <taxon>Ecdysozoa</taxon>
        <taxon>Nematoda</taxon>
        <taxon>Chromadorea</taxon>
        <taxon>Rhabditida</taxon>
        <taxon>Rhabditina</taxon>
        <taxon>Rhabditomorpha</taxon>
        <taxon>Rhabditoidea</taxon>
        <taxon>Rhabditidae</taxon>
        <taxon>Peloderinae</taxon>
        <taxon>Caenorhabditis</taxon>
    </lineage>
</organism>
<dbReference type="FunCoup" id="E3MYW9">
    <property type="interactions" value="549"/>
</dbReference>
<keyword evidence="2" id="KW-1185">Reference proteome</keyword>
<name>E3MYW9_CAERE</name>